<keyword evidence="6" id="KW-1185">Reference proteome</keyword>
<dbReference type="SUPFAM" id="SSF64005">
    <property type="entry name" value="Undecaprenyl diphosphate synthase"/>
    <property type="match status" value="1"/>
</dbReference>
<feature type="transmembrane region" description="Helical" evidence="4">
    <location>
        <begin position="12"/>
        <end position="35"/>
    </location>
</feature>
<evidence type="ECO:0000256" key="3">
    <source>
        <dbReference type="ARBA" id="ARBA00022842"/>
    </source>
</evidence>
<keyword evidence="3" id="KW-0460">Magnesium</keyword>
<comment type="similarity">
    <text evidence="1 4">Belongs to the UPP synthase family.</text>
</comment>
<dbReference type="Proteomes" id="UP001300502">
    <property type="component" value="Unassembled WGS sequence"/>
</dbReference>
<dbReference type="PANTHER" id="PTHR10291:SF43">
    <property type="entry name" value="DEHYDRODOLICHYL DIPHOSPHATE SYNTHASE COMPLEX SUBUNIT DHDDS"/>
    <property type="match status" value="1"/>
</dbReference>
<dbReference type="GO" id="GO:0045547">
    <property type="term" value="F:ditrans,polycis-polyprenyl diphosphate synthase [(2E,6E)-farnesyl diphosphate specific] activity"/>
    <property type="evidence" value="ECO:0007669"/>
    <property type="project" value="TreeGrafter"/>
</dbReference>
<dbReference type="EC" id="2.5.1.-" evidence="4"/>
<keyword evidence="4" id="KW-0472">Membrane</keyword>
<proteinExistence type="inferred from homology"/>
<dbReference type="InterPro" id="IPR001441">
    <property type="entry name" value="UPP_synth-like"/>
</dbReference>
<evidence type="ECO:0000313" key="6">
    <source>
        <dbReference type="Proteomes" id="UP001300502"/>
    </source>
</evidence>
<evidence type="ECO:0000256" key="2">
    <source>
        <dbReference type="ARBA" id="ARBA00022679"/>
    </source>
</evidence>
<dbReference type="AlphaFoldDB" id="A0AAV9IGL3"/>
<dbReference type="CDD" id="cd00475">
    <property type="entry name" value="Cis_IPPS"/>
    <property type="match status" value="1"/>
</dbReference>
<keyword evidence="4" id="KW-1133">Transmembrane helix</keyword>
<evidence type="ECO:0000256" key="1">
    <source>
        <dbReference type="ARBA" id="ARBA00005432"/>
    </source>
</evidence>
<dbReference type="FunFam" id="3.40.1180.10:FF:000005">
    <property type="entry name" value="Alkyl transferase"/>
    <property type="match status" value="1"/>
</dbReference>
<dbReference type="EMBL" id="JANCYU010000039">
    <property type="protein sequence ID" value="KAK4526366.1"/>
    <property type="molecule type" value="Genomic_DNA"/>
</dbReference>
<keyword evidence="2 4" id="KW-0808">Transferase</keyword>
<dbReference type="InterPro" id="IPR036424">
    <property type="entry name" value="UPP_synth-like_sf"/>
</dbReference>
<evidence type="ECO:0000256" key="4">
    <source>
        <dbReference type="RuleBase" id="RU363018"/>
    </source>
</evidence>
<reference evidence="5 6" key="1">
    <citation type="submission" date="2022-07" db="EMBL/GenBank/DDBJ databases">
        <title>Genome-wide signatures of adaptation to extreme environments.</title>
        <authorList>
            <person name="Cho C.H."/>
            <person name="Yoon H.S."/>
        </authorList>
    </citation>
    <scope>NUCLEOTIDE SEQUENCE [LARGE SCALE GENOMIC DNA]</scope>
    <source>
        <strain evidence="5 6">108.79 E11</strain>
    </source>
</reference>
<dbReference type="GO" id="GO:0016094">
    <property type="term" value="P:polyprenol biosynthetic process"/>
    <property type="evidence" value="ECO:0007669"/>
    <property type="project" value="TreeGrafter"/>
</dbReference>
<comment type="caution">
    <text evidence="5">The sequence shown here is derived from an EMBL/GenBank/DDBJ whole genome shotgun (WGS) entry which is preliminary data.</text>
</comment>
<evidence type="ECO:0000313" key="5">
    <source>
        <dbReference type="EMBL" id="KAK4526366.1"/>
    </source>
</evidence>
<dbReference type="GO" id="GO:0005783">
    <property type="term" value="C:endoplasmic reticulum"/>
    <property type="evidence" value="ECO:0007669"/>
    <property type="project" value="TreeGrafter"/>
</dbReference>
<dbReference type="Pfam" id="PF01255">
    <property type="entry name" value="Prenyltransf"/>
    <property type="match status" value="1"/>
</dbReference>
<sequence>MYDSLCFTDFGVAAWISKLYGIFISKITSLLFFLVQLGPIPRHLAIIMDGNRRWAKQRGLAPSEGHPWGSKTLTNALQWCYDSGIRQLTLFAFSIENYKRPEEERQRLFELAKEKLTEMLDSRDIIQRYRVKVKLVGDLSLLPEDLQRLMHSVMKETAENEGPRLNICFSYTARDEICTALVHMLNDILERKLSFKDIDASLLDEYIARGQGLSKECLAPDIILRTSGEARLSDFLLWQSSYSLLYFSDRMWPDFGLWDFLQLLFWYQRHWREYQQLRQRQEHCQRHKEGV</sequence>
<keyword evidence="4" id="KW-0812">Transmembrane</keyword>
<organism evidence="5 6">
    <name type="scientific">Galdieria yellowstonensis</name>
    <dbReference type="NCBI Taxonomy" id="3028027"/>
    <lineage>
        <taxon>Eukaryota</taxon>
        <taxon>Rhodophyta</taxon>
        <taxon>Bangiophyceae</taxon>
        <taxon>Galdieriales</taxon>
        <taxon>Galdieriaceae</taxon>
        <taxon>Galdieria</taxon>
    </lineage>
</organism>
<dbReference type="Gene3D" id="3.40.1180.10">
    <property type="entry name" value="Decaprenyl diphosphate synthase-like"/>
    <property type="match status" value="1"/>
</dbReference>
<dbReference type="PANTHER" id="PTHR10291">
    <property type="entry name" value="DEHYDRODOLICHYL DIPHOSPHATE SYNTHASE FAMILY MEMBER"/>
    <property type="match status" value="1"/>
</dbReference>
<name>A0AAV9IGL3_9RHOD</name>
<dbReference type="InterPro" id="IPR018520">
    <property type="entry name" value="UPP_synth-like_CS"/>
</dbReference>
<dbReference type="PROSITE" id="PS01066">
    <property type="entry name" value="UPP_SYNTHASE"/>
    <property type="match status" value="1"/>
</dbReference>
<dbReference type="NCBIfam" id="TIGR00055">
    <property type="entry name" value="uppS"/>
    <property type="match status" value="1"/>
</dbReference>
<protein>
    <recommendedName>
        <fullName evidence="4">Alkyl transferase</fullName>
        <ecNumber evidence="4">2.5.1.-</ecNumber>
    </recommendedName>
</protein>
<dbReference type="HAMAP" id="MF_01139">
    <property type="entry name" value="ISPT"/>
    <property type="match status" value="1"/>
</dbReference>
<gene>
    <name evidence="5" type="ORF">GAYE_SCF23G4280</name>
</gene>
<accession>A0AAV9IGL3</accession>